<dbReference type="SUPFAM" id="SSF63411">
    <property type="entry name" value="LuxS/MPP-like metallohydrolase"/>
    <property type="match status" value="2"/>
</dbReference>
<dbReference type="PANTHER" id="PTHR11851:SF225">
    <property type="entry name" value="NON-PEPTIDASE HOMOLOG YMXG"/>
    <property type="match status" value="1"/>
</dbReference>
<keyword evidence="3" id="KW-1185">Reference proteome</keyword>
<dbReference type="EMBL" id="CP053661">
    <property type="protein sequence ID" value="QKD81866.1"/>
    <property type="molecule type" value="Genomic_DNA"/>
</dbReference>
<dbReference type="Proteomes" id="UP000505210">
    <property type="component" value="Chromosome"/>
</dbReference>
<dbReference type="Gene3D" id="3.30.830.10">
    <property type="entry name" value="Metalloenzyme, LuxS/M16 peptidase-like"/>
    <property type="match status" value="2"/>
</dbReference>
<name>A0A6M8BCM0_9CYAN</name>
<accession>A0A6M8BCM0</accession>
<dbReference type="InterPro" id="IPR011249">
    <property type="entry name" value="Metalloenz_LuxS/M16"/>
</dbReference>
<dbReference type="KEGG" id="theu:HPC62_06325"/>
<evidence type="ECO:0000313" key="3">
    <source>
        <dbReference type="Proteomes" id="UP000505210"/>
    </source>
</evidence>
<feature type="domain" description="Peptidase M16 C-terminal" evidence="1">
    <location>
        <begin position="233"/>
        <end position="412"/>
    </location>
</feature>
<dbReference type="Pfam" id="PF05193">
    <property type="entry name" value="Peptidase_M16_C"/>
    <property type="match status" value="1"/>
</dbReference>
<dbReference type="GO" id="GO:0046872">
    <property type="term" value="F:metal ion binding"/>
    <property type="evidence" value="ECO:0007669"/>
    <property type="project" value="InterPro"/>
</dbReference>
<proteinExistence type="predicted"/>
<reference evidence="2 3" key="1">
    <citation type="submission" date="2020-05" db="EMBL/GenBank/DDBJ databases">
        <title>Complete genome sequence of of a novel Thermoleptolyngbya strain isolated from hot springs of Ganzi, Sichuan China.</title>
        <authorList>
            <person name="Tang J."/>
            <person name="Daroch M."/>
            <person name="Li L."/>
            <person name="Waleron K."/>
            <person name="Waleron M."/>
            <person name="Waleron M."/>
        </authorList>
    </citation>
    <scope>NUCLEOTIDE SEQUENCE [LARGE SCALE GENOMIC DNA]</scope>
    <source>
        <strain evidence="2 3">PKUAC-SCTA183</strain>
    </source>
</reference>
<evidence type="ECO:0000313" key="2">
    <source>
        <dbReference type="EMBL" id="QKD81866.1"/>
    </source>
</evidence>
<dbReference type="AlphaFoldDB" id="A0A6M8BCM0"/>
<protein>
    <submittedName>
        <fullName evidence="2">Insulinase family protein</fullName>
    </submittedName>
</protein>
<evidence type="ECO:0000259" key="1">
    <source>
        <dbReference type="Pfam" id="PF05193"/>
    </source>
</evidence>
<dbReference type="PANTHER" id="PTHR11851">
    <property type="entry name" value="METALLOPROTEASE"/>
    <property type="match status" value="1"/>
</dbReference>
<sequence>MRKVWMTALQSNWRLGLRSKWLRRLAWGAIAPLLLLGLWLTPDPVRAAPAVPYDQLTFPPLPPVQLPEYTQFQLDNGLMVYLVEDHELPLVSGTAIFRVGSRWEPADKVGLSGITGEVMRSGGTLQHSPDDLNALLESRAAYVETGISNASGNASFYSLSEDLPEVFGLFAEVIRQPAFAPDKFALVKNQRRGFIARRNDDPDDIARREFFKLIYGPQSPYARTTEYATLDRIQREDAIAYHRTYFHPNNMLLGIVGDFDSAEMRSLIEAQFGDWERNPALDNSDLNPLPAVAQAQPGGIFLVDRPQLTQSSVLIGHLGGKLSDPDYAPMTVLNDVLNGFGGRLVNEVRSRQGLAYVVYAYWSPQFDYPGVFVGGGQTRSDATVPFIQALKTEIERVRTTPVSDDELQQAKDSALNAFVFNFETPGQTLSRLMRYEYYGYPKDFIFQYQRQVEATTAEDILRAAQTYLQPDKLVTLVVGNAAAIQPPLSTLGSSPQPIDITIPE</sequence>
<dbReference type="InterPro" id="IPR050361">
    <property type="entry name" value="MPP/UQCRC_Complex"/>
</dbReference>
<gene>
    <name evidence="2" type="ORF">HPC62_06325</name>
</gene>
<organism evidence="2 3">
    <name type="scientific">Thermoleptolyngbya sichuanensis A183</name>
    <dbReference type="NCBI Taxonomy" id="2737172"/>
    <lineage>
        <taxon>Bacteria</taxon>
        <taxon>Bacillati</taxon>
        <taxon>Cyanobacteriota</taxon>
        <taxon>Cyanophyceae</taxon>
        <taxon>Oculatellales</taxon>
        <taxon>Oculatellaceae</taxon>
        <taxon>Thermoleptolyngbya</taxon>
        <taxon>Thermoleptolyngbya sichuanensis</taxon>
    </lineage>
</organism>
<dbReference type="InterPro" id="IPR007863">
    <property type="entry name" value="Peptidase_M16_C"/>
</dbReference>